<proteinExistence type="predicted"/>
<keyword evidence="1" id="KW-1133">Transmembrane helix</keyword>
<feature type="transmembrane region" description="Helical" evidence="1">
    <location>
        <begin position="88"/>
        <end position="109"/>
    </location>
</feature>
<keyword evidence="3" id="KW-1185">Reference proteome</keyword>
<reference evidence="2 3" key="1">
    <citation type="submission" date="2020-04" db="EMBL/GenBank/DDBJ databases">
        <title>Perkinsus olseni comparative genomics.</title>
        <authorList>
            <person name="Bogema D.R."/>
        </authorList>
    </citation>
    <scope>NUCLEOTIDE SEQUENCE [LARGE SCALE GENOMIC DNA]</scope>
    <source>
        <strain evidence="2 3">ATCC PRA-207</strain>
    </source>
</reference>
<accession>A0A7J6QNA1</accession>
<name>A0A7J6QNA1_PEROL</name>
<gene>
    <name evidence="2" type="ORF">FOZ63_031773</name>
</gene>
<dbReference type="AlphaFoldDB" id="A0A7J6QNA1"/>
<organism evidence="2 3">
    <name type="scientific">Perkinsus olseni</name>
    <name type="common">Perkinsus atlanticus</name>
    <dbReference type="NCBI Taxonomy" id="32597"/>
    <lineage>
        <taxon>Eukaryota</taxon>
        <taxon>Sar</taxon>
        <taxon>Alveolata</taxon>
        <taxon>Perkinsozoa</taxon>
        <taxon>Perkinsea</taxon>
        <taxon>Perkinsida</taxon>
        <taxon>Perkinsidae</taxon>
        <taxon>Perkinsus</taxon>
    </lineage>
</organism>
<dbReference type="EMBL" id="JABANO010031662">
    <property type="protein sequence ID" value="KAF4709885.1"/>
    <property type="molecule type" value="Genomic_DNA"/>
</dbReference>
<comment type="caution">
    <text evidence="2">The sequence shown here is derived from an EMBL/GenBank/DDBJ whole genome shotgun (WGS) entry which is preliminary data.</text>
</comment>
<keyword evidence="1" id="KW-0472">Membrane</keyword>
<evidence type="ECO:0000313" key="2">
    <source>
        <dbReference type="EMBL" id="KAF4709885.1"/>
    </source>
</evidence>
<dbReference type="Proteomes" id="UP000553632">
    <property type="component" value="Unassembled WGS sequence"/>
</dbReference>
<keyword evidence="1" id="KW-0812">Transmembrane</keyword>
<protein>
    <submittedName>
        <fullName evidence="2">Uncharacterized protein</fullName>
    </submittedName>
</protein>
<sequence>MVDSHLARSTLQKAFSAGHKTTLRYALVSWRRVSLDREHRLARWLNARRRKRLLDSLARWSRVKPPVRPSRALLNRLLSVEDVSLSRQVWQCFLLLFTIILIPHLSFLIRERKE</sequence>
<evidence type="ECO:0000313" key="3">
    <source>
        <dbReference type="Proteomes" id="UP000553632"/>
    </source>
</evidence>
<evidence type="ECO:0000256" key="1">
    <source>
        <dbReference type="SAM" id="Phobius"/>
    </source>
</evidence>